<reference evidence="6" key="5">
    <citation type="submission" date="2022-07" db="EMBL/GenBank/DDBJ databases">
        <title>Enhanced cultured diversity of the mouse gut microbiota enables custom-made synthetic communities.</title>
        <authorList>
            <person name="Afrizal A."/>
        </authorList>
    </citation>
    <scope>NUCLEOTIDE SEQUENCE</scope>
    <source>
        <strain evidence="6">DSM 100219</strain>
    </source>
</reference>
<dbReference type="EMBL" id="WKKC01000005">
    <property type="protein sequence ID" value="MTE02506.1"/>
    <property type="molecule type" value="Genomic_DNA"/>
</dbReference>
<evidence type="ECO:0000313" key="7">
    <source>
        <dbReference type="EMBL" id="MTE02506.1"/>
    </source>
</evidence>
<dbReference type="PANTHER" id="PTHR48100:SF1">
    <property type="entry name" value="HISTIDINE PHOSPHATASE FAMILY PROTEIN-RELATED"/>
    <property type="match status" value="1"/>
</dbReference>
<dbReference type="PIRSF" id="PIRSF000709">
    <property type="entry name" value="6PFK_2-Ptase"/>
    <property type="match status" value="1"/>
</dbReference>
<dbReference type="PANTHER" id="PTHR48100">
    <property type="entry name" value="BROAD-SPECIFICITY PHOSPHATASE YOR283W-RELATED"/>
    <property type="match status" value="1"/>
</dbReference>
<dbReference type="EMBL" id="CP040854">
    <property type="protein sequence ID" value="QIA88227.1"/>
    <property type="molecule type" value="Genomic_DNA"/>
</dbReference>
<proteinExistence type="predicted"/>
<dbReference type="Proteomes" id="UP000283758">
    <property type="component" value="Chromosome"/>
</dbReference>
<accession>A0A1B3PU64</accession>
<dbReference type="EMBL" id="CP016400">
    <property type="protein sequence ID" value="AOG26311.1"/>
    <property type="molecule type" value="Genomic_DNA"/>
</dbReference>
<dbReference type="AlphaFoldDB" id="A0A1B3PU64"/>
<dbReference type="RefSeq" id="WP_004898049.1">
    <property type="nucleotide sequence ID" value="NZ_BLMB01000012.1"/>
</dbReference>
<evidence type="ECO:0000313" key="10">
    <source>
        <dbReference type="Proteomes" id="UP000283758"/>
    </source>
</evidence>
<sequence length="208" mass="23946">MDLLLVRHGVSEHNTSDVISGGTSNPNLSQAGVKQVEEVSKLIDNSKLDRVYASPLIRAKRTAQILTDFQKEIITDDRLREMNFGSWDGQHAEELKIKYPDAFDDLGTINSKYAEYAENGETFSQVADRVEEFLSEIQPDANDKTIMIVCHGFVIRSLIARWFKLKIEDVMTVRNVSFTELHFEKNDIERPRLMTFNRTEPLYYGIKR</sequence>
<evidence type="ECO:0000313" key="9">
    <source>
        <dbReference type="Proteomes" id="UP000094691"/>
    </source>
</evidence>
<evidence type="ECO:0000313" key="6">
    <source>
        <dbReference type="EMBL" id="MCR1915591.1"/>
    </source>
</evidence>
<evidence type="ECO:0000256" key="1">
    <source>
        <dbReference type="PIRSR" id="PIRSR613078-1"/>
    </source>
</evidence>
<feature type="active site" description="Tele-phosphohistidine intermediate" evidence="1">
    <location>
        <position position="8"/>
    </location>
</feature>
<dbReference type="InterPro" id="IPR050275">
    <property type="entry name" value="PGM_Phosphatase"/>
</dbReference>
<reference evidence="4 9" key="1">
    <citation type="submission" date="2016-07" db="EMBL/GenBank/DDBJ databases">
        <title>Genome sequencing project for further understanding the molecular mechanisms of preventing non-alcoholic fatty liver disease.</title>
        <authorList>
            <person name="Wang H."/>
        </authorList>
    </citation>
    <scope>NUCLEOTIDE SEQUENCE [LARGE SCALE GENOMIC DNA]</scope>
    <source>
        <strain evidence="4 9">BS15</strain>
    </source>
</reference>
<dbReference type="Proteomes" id="UP000488295">
    <property type="component" value="Unassembled WGS sequence"/>
</dbReference>
<feature type="binding site" evidence="2">
    <location>
        <position position="58"/>
    </location>
    <ligand>
        <name>substrate</name>
    </ligand>
</feature>
<name>A0A1B3PU64_LACJH</name>
<feature type="site" description="Transition state stabilizer" evidence="3">
    <location>
        <position position="151"/>
    </location>
</feature>
<organism evidence="7 12">
    <name type="scientific">Lactobacillus johnsonii</name>
    <dbReference type="NCBI Taxonomy" id="33959"/>
    <lineage>
        <taxon>Bacteria</taxon>
        <taxon>Bacillati</taxon>
        <taxon>Bacillota</taxon>
        <taxon>Bacilli</taxon>
        <taxon>Lactobacillales</taxon>
        <taxon>Lactobacillaceae</taxon>
        <taxon>Lactobacillus</taxon>
    </lineage>
</organism>
<dbReference type="Proteomes" id="UP000094691">
    <property type="component" value="Chromosome"/>
</dbReference>
<dbReference type="Gene3D" id="3.40.50.1240">
    <property type="entry name" value="Phosphoglycerate mutase-like"/>
    <property type="match status" value="1"/>
</dbReference>
<dbReference type="GO" id="GO:0005737">
    <property type="term" value="C:cytoplasm"/>
    <property type="evidence" value="ECO:0007669"/>
    <property type="project" value="TreeGrafter"/>
</dbReference>
<feature type="binding site" evidence="2">
    <location>
        <begin position="7"/>
        <end position="14"/>
    </location>
    <ligand>
        <name>substrate</name>
    </ligand>
</feature>
<dbReference type="SUPFAM" id="SSF53254">
    <property type="entry name" value="Phosphoglycerate mutase-like"/>
    <property type="match status" value="1"/>
</dbReference>
<dbReference type="EMBL" id="JANKAU010000014">
    <property type="protein sequence ID" value="MCR1915591.1"/>
    <property type="molecule type" value="Genomic_DNA"/>
</dbReference>
<dbReference type="InterPro" id="IPR029033">
    <property type="entry name" value="His_PPase_superfam"/>
</dbReference>
<reference evidence="7 12" key="4">
    <citation type="submission" date="2019-11" db="EMBL/GenBank/DDBJ databases">
        <title>Gastrointestinal microbiota of Peromyscus leucopus.</title>
        <authorList>
            <person name="Milovic A."/>
            <person name="Bassam K."/>
            <person name="Barbour A.G."/>
        </authorList>
    </citation>
    <scope>NUCLEOTIDE SEQUENCE [LARGE SCALE GENOMIC DNA]</scope>
    <source>
        <strain evidence="7 12">LL8</strain>
    </source>
</reference>
<evidence type="ECO:0000256" key="3">
    <source>
        <dbReference type="PIRSR" id="PIRSR613078-3"/>
    </source>
</evidence>
<evidence type="ECO:0000313" key="12">
    <source>
        <dbReference type="Proteomes" id="UP000488295"/>
    </source>
</evidence>
<gene>
    <name evidence="4" type="ORF">BBP16_05445</name>
    <name evidence="5" type="ORF">D7321_09295</name>
    <name evidence="8" type="ORF">FEE39_08255</name>
    <name evidence="7" type="ORF">GJU95_01755</name>
    <name evidence="6" type="ORF">NSA17_09155</name>
</gene>
<dbReference type="EMBL" id="CP032680">
    <property type="protein sequence ID" value="AZZ68229.1"/>
    <property type="molecule type" value="Genomic_DNA"/>
</dbReference>
<dbReference type="InterPro" id="IPR013078">
    <property type="entry name" value="His_Pase_superF_clade-1"/>
</dbReference>
<feature type="active site" description="Proton donor/acceptor" evidence="1">
    <location>
        <position position="81"/>
    </location>
</feature>
<dbReference type="Pfam" id="PF00300">
    <property type="entry name" value="His_Phos_1"/>
    <property type="match status" value="1"/>
</dbReference>
<evidence type="ECO:0000313" key="5">
    <source>
        <dbReference type="EMBL" id="AZZ68229.1"/>
    </source>
</evidence>
<reference evidence="5 10" key="2">
    <citation type="submission" date="2018-10" db="EMBL/GenBank/DDBJ databases">
        <title>Complete genome sequencing of Lactobacillus johnsonii ZLJ010.</title>
        <authorList>
            <person name="Zhang W."/>
            <person name="Ji H."/>
            <person name="Wang J."/>
            <person name="Zhang D."/>
            <person name="Liu H."/>
            <person name="Wang S."/>
            <person name="Wang Y."/>
        </authorList>
    </citation>
    <scope>NUCLEOTIDE SEQUENCE [LARGE SCALE GENOMIC DNA]</scope>
    <source>
        <strain evidence="5 10">ZLJ010</strain>
    </source>
</reference>
<evidence type="ECO:0000313" key="4">
    <source>
        <dbReference type="EMBL" id="AOG26311.1"/>
    </source>
</evidence>
<dbReference type="Proteomes" id="UP001206357">
    <property type="component" value="Unassembled WGS sequence"/>
</dbReference>
<dbReference type="SMART" id="SM00855">
    <property type="entry name" value="PGAM"/>
    <property type="match status" value="1"/>
</dbReference>
<evidence type="ECO:0000313" key="8">
    <source>
        <dbReference type="EMBL" id="QIA88227.1"/>
    </source>
</evidence>
<evidence type="ECO:0000313" key="11">
    <source>
        <dbReference type="Proteomes" id="UP000464749"/>
    </source>
</evidence>
<reference evidence="8 11" key="3">
    <citation type="submission" date="2019-06" db="EMBL/GenBank/DDBJ databases">
        <title>Whole genome sequencing of Lactobacillus johnsonii strain G2A.</title>
        <authorList>
            <person name="Conlan S."/>
            <person name="Thomas P.J."/>
            <person name="Mullikin J."/>
            <person name="Singer J."/>
            <person name="Weaver C."/>
            <person name="Segre J.A."/>
        </authorList>
    </citation>
    <scope>NUCLEOTIDE SEQUENCE [LARGE SCALE GENOMIC DNA]</scope>
    <source>
        <strain evidence="8 11">G2A</strain>
    </source>
</reference>
<protein>
    <submittedName>
        <fullName evidence="7">Histidine phosphatase family protein</fullName>
    </submittedName>
    <submittedName>
        <fullName evidence="4">Phosphoglycerate mutase</fullName>
    </submittedName>
</protein>
<dbReference type="CDD" id="cd07067">
    <property type="entry name" value="HP_PGM_like"/>
    <property type="match status" value="1"/>
</dbReference>
<dbReference type="GeneID" id="83571150"/>
<dbReference type="GO" id="GO:0016791">
    <property type="term" value="F:phosphatase activity"/>
    <property type="evidence" value="ECO:0007669"/>
    <property type="project" value="TreeGrafter"/>
</dbReference>
<dbReference type="Proteomes" id="UP000464749">
    <property type="component" value="Chromosome"/>
</dbReference>
<evidence type="ECO:0000256" key="2">
    <source>
        <dbReference type="PIRSR" id="PIRSR613078-2"/>
    </source>
</evidence>